<keyword evidence="2" id="KW-1185">Reference proteome</keyword>
<comment type="caution">
    <text evidence="1">The sequence shown here is derived from an EMBL/GenBank/DDBJ whole genome shotgun (WGS) entry which is preliminary data.</text>
</comment>
<dbReference type="AlphaFoldDB" id="A0A9D4JS15"/>
<protein>
    <submittedName>
        <fullName evidence="1">Uncharacterized protein</fullName>
    </submittedName>
</protein>
<reference evidence="1" key="2">
    <citation type="submission" date="2020-11" db="EMBL/GenBank/DDBJ databases">
        <authorList>
            <person name="McCartney M.A."/>
            <person name="Auch B."/>
            <person name="Kono T."/>
            <person name="Mallez S."/>
            <person name="Becker A."/>
            <person name="Gohl D.M."/>
            <person name="Silverstein K.A.T."/>
            <person name="Koren S."/>
            <person name="Bechman K.B."/>
            <person name="Herman A."/>
            <person name="Abrahante J.E."/>
            <person name="Garbe J."/>
        </authorList>
    </citation>
    <scope>NUCLEOTIDE SEQUENCE</scope>
    <source>
        <strain evidence="1">Duluth1</strain>
        <tissue evidence="1">Whole animal</tissue>
    </source>
</reference>
<name>A0A9D4JS15_DREPO</name>
<organism evidence="1 2">
    <name type="scientific">Dreissena polymorpha</name>
    <name type="common">Zebra mussel</name>
    <name type="synonym">Mytilus polymorpha</name>
    <dbReference type="NCBI Taxonomy" id="45954"/>
    <lineage>
        <taxon>Eukaryota</taxon>
        <taxon>Metazoa</taxon>
        <taxon>Spiralia</taxon>
        <taxon>Lophotrochozoa</taxon>
        <taxon>Mollusca</taxon>
        <taxon>Bivalvia</taxon>
        <taxon>Autobranchia</taxon>
        <taxon>Heteroconchia</taxon>
        <taxon>Euheterodonta</taxon>
        <taxon>Imparidentia</taxon>
        <taxon>Neoheterodontei</taxon>
        <taxon>Myida</taxon>
        <taxon>Dreissenoidea</taxon>
        <taxon>Dreissenidae</taxon>
        <taxon>Dreissena</taxon>
    </lineage>
</organism>
<proteinExistence type="predicted"/>
<reference evidence="1" key="1">
    <citation type="journal article" date="2019" name="bioRxiv">
        <title>The Genome of the Zebra Mussel, Dreissena polymorpha: A Resource for Invasive Species Research.</title>
        <authorList>
            <person name="McCartney M.A."/>
            <person name="Auch B."/>
            <person name="Kono T."/>
            <person name="Mallez S."/>
            <person name="Zhang Y."/>
            <person name="Obille A."/>
            <person name="Becker A."/>
            <person name="Abrahante J.E."/>
            <person name="Garbe J."/>
            <person name="Badalamenti J.P."/>
            <person name="Herman A."/>
            <person name="Mangelson H."/>
            <person name="Liachko I."/>
            <person name="Sullivan S."/>
            <person name="Sone E.D."/>
            <person name="Koren S."/>
            <person name="Silverstein K.A.T."/>
            <person name="Beckman K.B."/>
            <person name="Gohl D.M."/>
        </authorList>
    </citation>
    <scope>NUCLEOTIDE SEQUENCE</scope>
    <source>
        <strain evidence="1">Duluth1</strain>
        <tissue evidence="1">Whole animal</tissue>
    </source>
</reference>
<dbReference type="Proteomes" id="UP000828390">
    <property type="component" value="Unassembled WGS sequence"/>
</dbReference>
<accession>A0A9D4JS15</accession>
<gene>
    <name evidence="1" type="ORF">DPMN_122463</name>
</gene>
<dbReference type="EMBL" id="JAIWYP010000005">
    <property type="protein sequence ID" value="KAH3820714.1"/>
    <property type="molecule type" value="Genomic_DNA"/>
</dbReference>
<evidence type="ECO:0000313" key="2">
    <source>
        <dbReference type="Proteomes" id="UP000828390"/>
    </source>
</evidence>
<evidence type="ECO:0000313" key="1">
    <source>
        <dbReference type="EMBL" id="KAH3820714.1"/>
    </source>
</evidence>
<sequence>MIWCPPGDMEIIDLIPIVGALFKSQPKDIKYWFYQRNILESISINLLLLML</sequence>